<dbReference type="GO" id="GO:0046872">
    <property type="term" value="F:metal ion binding"/>
    <property type="evidence" value="ECO:0007669"/>
    <property type="project" value="UniProtKB-KW"/>
</dbReference>
<dbReference type="Pfam" id="PF16124">
    <property type="entry name" value="RecQ_Zn_bind"/>
    <property type="match status" value="1"/>
</dbReference>
<evidence type="ECO:0000259" key="14">
    <source>
        <dbReference type="PROSITE" id="PS51194"/>
    </source>
</evidence>
<dbReference type="InterPro" id="IPR027417">
    <property type="entry name" value="P-loop_NTPase"/>
</dbReference>
<dbReference type="GO" id="GO:0006310">
    <property type="term" value="P:DNA recombination"/>
    <property type="evidence" value="ECO:0007669"/>
    <property type="project" value="InterPro"/>
</dbReference>
<dbReference type="GO" id="GO:0005737">
    <property type="term" value="C:cytoplasm"/>
    <property type="evidence" value="ECO:0007669"/>
    <property type="project" value="TreeGrafter"/>
</dbReference>
<evidence type="ECO:0000259" key="13">
    <source>
        <dbReference type="PROSITE" id="PS51192"/>
    </source>
</evidence>
<feature type="domain" description="Helicase ATP-binding" evidence="13">
    <location>
        <begin position="27"/>
        <end position="195"/>
    </location>
</feature>
<dbReference type="InterPro" id="IPR004589">
    <property type="entry name" value="DNA_helicase_ATP-dep_RecQ"/>
</dbReference>
<dbReference type="InterPro" id="IPR001650">
    <property type="entry name" value="Helicase_C-like"/>
</dbReference>
<dbReference type="GO" id="GO:0005524">
    <property type="term" value="F:ATP binding"/>
    <property type="evidence" value="ECO:0007669"/>
    <property type="project" value="UniProtKB-KW"/>
</dbReference>
<dbReference type="GO" id="GO:0043590">
    <property type="term" value="C:bacterial nucleoid"/>
    <property type="evidence" value="ECO:0007669"/>
    <property type="project" value="TreeGrafter"/>
</dbReference>
<dbReference type="SMART" id="SM00490">
    <property type="entry name" value="HELICc"/>
    <property type="match status" value="1"/>
</dbReference>
<dbReference type="RefSeq" id="WP_085517177.1">
    <property type="nucleotide sequence ID" value="NZ_FXAW01000004.1"/>
</dbReference>
<dbReference type="GO" id="GO:0006281">
    <property type="term" value="P:DNA repair"/>
    <property type="evidence" value="ECO:0007669"/>
    <property type="project" value="TreeGrafter"/>
</dbReference>
<evidence type="ECO:0000256" key="9">
    <source>
        <dbReference type="ARBA" id="ARBA00034617"/>
    </source>
</evidence>
<keyword evidence="4" id="KW-0378">Hydrolase</keyword>
<evidence type="ECO:0000256" key="4">
    <source>
        <dbReference type="ARBA" id="ARBA00022801"/>
    </source>
</evidence>
<dbReference type="CDD" id="cd17920">
    <property type="entry name" value="DEXHc_RecQ"/>
    <property type="match status" value="1"/>
</dbReference>
<evidence type="ECO:0000256" key="8">
    <source>
        <dbReference type="ARBA" id="ARBA00023235"/>
    </source>
</evidence>
<dbReference type="EMBL" id="FXAW01000004">
    <property type="protein sequence ID" value="SMG34725.1"/>
    <property type="molecule type" value="Genomic_DNA"/>
</dbReference>
<evidence type="ECO:0000256" key="12">
    <source>
        <dbReference type="ARBA" id="ARBA00044550"/>
    </source>
</evidence>
<dbReference type="AlphaFoldDB" id="A0A1X7K238"/>
<keyword evidence="5 15" id="KW-0347">Helicase</keyword>
<evidence type="ECO:0000256" key="2">
    <source>
        <dbReference type="ARBA" id="ARBA00022723"/>
    </source>
</evidence>
<evidence type="ECO:0000256" key="6">
    <source>
        <dbReference type="ARBA" id="ARBA00022840"/>
    </source>
</evidence>
<gene>
    <name evidence="15" type="ORF">SAMN05661096_02245</name>
</gene>
<keyword evidence="2" id="KW-0479">Metal-binding</keyword>
<keyword evidence="8" id="KW-0413">Isomerase</keyword>
<keyword evidence="16" id="KW-1185">Reference proteome</keyword>
<accession>A0A1X7K238</accession>
<dbReference type="Pfam" id="PF00271">
    <property type="entry name" value="Helicase_C"/>
    <property type="match status" value="1"/>
</dbReference>
<dbReference type="Proteomes" id="UP000193804">
    <property type="component" value="Unassembled WGS sequence"/>
</dbReference>
<evidence type="ECO:0000256" key="11">
    <source>
        <dbReference type="ARBA" id="ARBA00044535"/>
    </source>
</evidence>
<dbReference type="PANTHER" id="PTHR13710">
    <property type="entry name" value="DNA HELICASE RECQ FAMILY MEMBER"/>
    <property type="match status" value="1"/>
</dbReference>
<dbReference type="FunFam" id="3.40.50.300:FF:001389">
    <property type="entry name" value="ATP-dependent DNA helicase RecQ"/>
    <property type="match status" value="1"/>
</dbReference>
<dbReference type="InterPro" id="IPR032284">
    <property type="entry name" value="RecQ_Zn-bd"/>
</dbReference>
<dbReference type="Gene3D" id="3.40.50.300">
    <property type="entry name" value="P-loop containing nucleotide triphosphate hydrolases"/>
    <property type="match status" value="2"/>
</dbReference>
<dbReference type="GO" id="GO:0003677">
    <property type="term" value="F:DNA binding"/>
    <property type="evidence" value="ECO:0007669"/>
    <property type="project" value="UniProtKB-KW"/>
</dbReference>
<evidence type="ECO:0000256" key="1">
    <source>
        <dbReference type="ARBA" id="ARBA00005446"/>
    </source>
</evidence>
<keyword evidence="3" id="KW-0547">Nucleotide-binding</keyword>
<keyword evidence="7" id="KW-0238">DNA-binding</keyword>
<feature type="domain" description="Helicase C-terminal" evidence="14">
    <location>
        <begin position="219"/>
        <end position="362"/>
    </location>
</feature>
<evidence type="ECO:0000256" key="7">
    <source>
        <dbReference type="ARBA" id="ARBA00023125"/>
    </source>
</evidence>
<dbReference type="PROSITE" id="PS51194">
    <property type="entry name" value="HELICASE_CTER"/>
    <property type="match status" value="1"/>
</dbReference>
<evidence type="ECO:0000313" key="16">
    <source>
        <dbReference type="Proteomes" id="UP000193804"/>
    </source>
</evidence>
<dbReference type="GO" id="GO:0016787">
    <property type="term" value="F:hydrolase activity"/>
    <property type="evidence" value="ECO:0007669"/>
    <property type="project" value="UniProtKB-KW"/>
</dbReference>
<dbReference type="EC" id="5.6.2.4" evidence="10"/>
<reference evidence="16" key="1">
    <citation type="submission" date="2017-04" db="EMBL/GenBank/DDBJ databases">
        <authorList>
            <person name="Varghese N."/>
            <person name="Submissions S."/>
        </authorList>
    </citation>
    <scope>NUCLEOTIDE SEQUENCE [LARGE SCALE GENOMIC DNA]</scope>
    <source>
        <strain evidence="16">DSM 4125</strain>
    </source>
</reference>
<dbReference type="SUPFAM" id="SSF52540">
    <property type="entry name" value="P-loop containing nucleoside triphosphate hydrolases"/>
    <property type="match status" value="1"/>
</dbReference>
<dbReference type="InterPro" id="IPR036388">
    <property type="entry name" value="WH-like_DNA-bd_sf"/>
</dbReference>
<dbReference type="GO" id="GO:0030894">
    <property type="term" value="C:replisome"/>
    <property type="evidence" value="ECO:0007669"/>
    <property type="project" value="TreeGrafter"/>
</dbReference>
<evidence type="ECO:0000256" key="10">
    <source>
        <dbReference type="ARBA" id="ARBA00034808"/>
    </source>
</evidence>
<protein>
    <recommendedName>
        <fullName evidence="11">ATP-dependent DNA helicase RecQ</fullName>
        <ecNumber evidence="10">5.6.2.4</ecNumber>
    </recommendedName>
    <alternativeName>
        <fullName evidence="12">DNA 3'-5' helicase RecQ</fullName>
    </alternativeName>
</protein>
<dbReference type="SMART" id="SM00487">
    <property type="entry name" value="DEXDc"/>
    <property type="match status" value="1"/>
</dbReference>
<evidence type="ECO:0000256" key="3">
    <source>
        <dbReference type="ARBA" id="ARBA00022741"/>
    </source>
</evidence>
<keyword evidence="6" id="KW-0067">ATP-binding</keyword>
<name>A0A1X7K238_9BACT</name>
<dbReference type="OrthoDB" id="9763310at2"/>
<evidence type="ECO:0000313" key="15">
    <source>
        <dbReference type="EMBL" id="SMG34725.1"/>
    </source>
</evidence>
<sequence>MQNLKAIDVLQKYWGYEAFRSMQEDIIDSIVSAKDTLALLPTGGGKSICFQVPALMTEGMCLVISPLIALMKDQVEQLKRRKIPAAAVYSGMTYREIDILLDNAAHGAYKFLYVSPERLKTDLFLERAKKMNLNLLAIDEAHCISQWGYDFRPPYLQIADFRELFPDLPCIALTATATEDVKIDIQDKLNFKRANVFQKSFARDNLSYSVRKVENKEAKLFEILRKINGTSVVYARNRRRTKDIAELLKKNGFFADFYHAGLSQADRNAKQDAWLTNKTRIIVATNAFGMGIDKPDVRTVIHWELPDNLESYYQEAGRAGRDEKPAFAVALYHPQDFKEMKERHELAHPDFDFLKRLYQSLANYFKIAIGSGEMQSFDFEIQDFCQHNKYEVYPVFHALKVLEEEGFIQLNEQFFRPSGLHINLDFKNLYAYEIANAKFEKVIKTVLRIYGGDLYQQVIFINELQIAKIAEMSPQEVVKQLKFLDKENVIDYSPKSDSPQLTFLEARHDANKLPLNKKRLEERKKRKHDKLLAVKDYVENDLVCRTLKLLQYFGEYKEEVCGVCDVCLNEKKSASYEKNLEQKILEILNDSHLNIERLAENIEGYAKEKVISMVRKLDDEGKLRIDKMGMLSLVN</sequence>
<comment type="similarity">
    <text evidence="1">Belongs to the helicase family. RecQ subfamily.</text>
</comment>
<dbReference type="Pfam" id="PF00270">
    <property type="entry name" value="DEAD"/>
    <property type="match status" value="1"/>
</dbReference>
<dbReference type="NCBIfam" id="TIGR00614">
    <property type="entry name" value="recQ_fam"/>
    <property type="match status" value="1"/>
</dbReference>
<proteinExistence type="inferred from homology"/>
<dbReference type="Gene3D" id="1.10.10.10">
    <property type="entry name" value="Winged helix-like DNA-binding domain superfamily/Winged helix DNA-binding domain"/>
    <property type="match status" value="1"/>
</dbReference>
<dbReference type="STRING" id="1028.SAMN05661096_02245"/>
<dbReference type="GO" id="GO:0009378">
    <property type="term" value="F:four-way junction helicase activity"/>
    <property type="evidence" value="ECO:0007669"/>
    <property type="project" value="TreeGrafter"/>
</dbReference>
<dbReference type="InterPro" id="IPR011545">
    <property type="entry name" value="DEAD/DEAH_box_helicase_dom"/>
</dbReference>
<evidence type="ECO:0000256" key="5">
    <source>
        <dbReference type="ARBA" id="ARBA00022806"/>
    </source>
</evidence>
<dbReference type="PANTHER" id="PTHR13710:SF105">
    <property type="entry name" value="ATP-DEPENDENT DNA HELICASE Q1"/>
    <property type="match status" value="1"/>
</dbReference>
<comment type="catalytic activity">
    <reaction evidence="9">
        <text>Couples ATP hydrolysis with the unwinding of duplex DNA by translocating in the 3'-5' direction.</text>
        <dbReference type="EC" id="5.6.2.4"/>
    </reaction>
</comment>
<dbReference type="InterPro" id="IPR014001">
    <property type="entry name" value="Helicase_ATP-bd"/>
</dbReference>
<organism evidence="15 16">
    <name type="scientific">Marivirga sericea</name>
    <dbReference type="NCBI Taxonomy" id="1028"/>
    <lineage>
        <taxon>Bacteria</taxon>
        <taxon>Pseudomonadati</taxon>
        <taxon>Bacteroidota</taxon>
        <taxon>Cytophagia</taxon>
        <taxon>Cytophagales</taxon>
        <taxon>Marivirgaceae</taxon>
        <taxon>Marivirga</taxon>
    </lineage>
</organism>
<dbReference type="GO" id="GO:0043138">
    <property type="term" value="F:3'-5' DNA helicase activity"/>
    <property type="evidence" value="ECO:0007669"/>
    <property type="project" value="UniProtKB-EC"/>
</dbReference>
<dbReference type="PROSITE" id="PS51192">
    <property type="entry name" value="HELICASE_ATP_BIND_1"/>
    <property type="match status" value="1"/>
</dbReference>